<feature type="transmembrane region" description="Helical" evidence="1">
    <location>
        <begin position="203"/>
        <end position="231"/>
    </location>
</feature>
<reference evidence="2" key="1">
    <citation type="submission" date="2021-09" db="EMBL/GenBank/DDBJ databases">
        <authorList>
            <consortium name="Pathogen Informatics"/>
        </authorList>
    </citation>
    <scope>NUCLEOTIDE SEQUENCE</scope>
    <source>
        <strain evidence="2">PvW1</strain>
    </source>
</reference>
<proteinExistence type="predicted"/>
<accession>A0A8S4HDX2</accession>
<sequence>MSFTSDKCKEFIGGFKGRLPMIESFEKLCACLDNTDSESSTNDCPCNDIKKNNETLSAFQSFSECFKKNETSSDAVPNTQYNVLYNLFPQQVSSEIPQEVVSSLPKSLFSSLPFRLPTALELLTNKCYTEKLRNILKLKEETTVCGVNVTAHKTKIETVINVLETLQTSTQYTLKSVRAVGSASIFAQKIFTDVILNLKPFEIAIPMCISLSVTVILILMFYKIYTGGPLFGRRKKKKKKRLDYDLDEETQFMPMPMAMPTLMPMAMPTPMPMPMAMPMAMPMPMPNDLSLGYQPLK</sequence>
<keyword evidence="1" id="KW-0472">Membrane</keyword>
<dbReference type="Proteomes" id="UP000779233">
    <property type="component" value="Unassembled WGS sequence"/>
</dbReference>
<dbReference type="AlphaFoldDB" id="A0A8S4HDX2"/>
<gene>
    <name evidence="2" type="ORF">PVW1_080005800</name>
</gene>
<dbReference type="EMBL" id="CAJZCX010000009">
    <property type="protein sequence ID" value="CAG9478568.1"/>
    <property type="molecule type" value="Genomic_DNA"/>
</dbReference>
<comment type="caution">
    <text evidence="2">The sequence shown here is derived from an EMBL/GenBank/DDBJ whole genome shotgun (WGS) entry which is preliminary data.</text>
</comment>
<evidence type="ECO:0000313" key="3">
    <source>
        <dbReference type="Proteomes" id="UP000779233"/>
    </source>
</evidence>
<evidence type="ECO:0000313" key="2">
    <source>
        <dbReference type="EMBL" id="CAG9478568.1"/>
    </source>
</evidence>
<organism evidence="2 3">
    <name type="scientific">Plasmodium vivax</name>
    <name type="common">malaria parasite P. vivax</name>
    <dbReference type="NCBI Taxonomy" id="5855"/>
    <lineage>
        <taxon>Eukaryota</taxon>
        <taxon>Sar</taxon>
        <taxon>Alveolata</taxon>
        <taxon>Apicomplexa</taxon>
        <taxon>Aconoidasida</taxon>
        <taxon>Haemosporida</taxon>
        <taxon>Plasmodiidae</taxon>
        <taxon>Plasmodium</taxon>
        <taxon>Plasmodium (Plasmodium)</taxon>
    </lineage>
</organism>
<name>A0A8S4HDX2_PLAVI</name>
<keyword evidence="1" id="KW-0812">Transmembrane</keyword>
<evidence type="ECO:0000256" key="1">
    <source>
        <dbReference type="SAM" id="Phobius"/>
    </source>
</evidence>
<protein>
    <submittedName>
        <fullName evidence="2">(malaria parasite P. vivax) hypothetical protein</fullName>
    </submittedName>
</protein>
<dbReference type="VEuPathDB" id="PlasmoDB:PVPAM_080012500"/>
<keyword evidence="1" id="KW-1133">Transmembrane helix</keyword>